<evidence type="ECO:0000256" key="1">
    <source>
        <dbReference type="ARBA" id="ARBA00004651"/>
    </source>
</evidence>
<name>A0A6S7DLW6_9BURK</name>
<proteinExistence type="inferred from homology"/>
<feature type="transmembrane region" description="Helical" evidence="7">
    <location>
        <begin position="20"/>
        <end position="37"/>
    </location>
</feature>
<protein>
    <recommendedName>
        <fullName evidence="8">MotA/TolQ/ExbB proton channel domain-containing protein</fullName>
    </recommendedName>
</protein>
<dbReference type="GO" id="GO:0015031">
    <property type="term" value="P:protein transport"/>
    <property type="evidence" value="ECO:0007669"/>
    <property type="project" value="UniProtKB-KW"/>
</dbReference>
<evidence type="ECO:0000256" key="5">
    <source>
        <dbReference type="ARBA" id="ARBA00023136"/>
    </source>
</evidence>
<comment type="similarity">
    <text evidence="6">Belongs to the exbB/tolQ family.</text>
</comment>
<sequence length="497" mass="55529">MGEKIEALLRMVTANAATDAFVLITLGVFLLALFFAWKRTHTRFLENAPGILTSLGILGTFVGIVIGLLNFDVSAIDQSIRQLLEGMKTAFITSLVGMLCSIIFKALDTWKFAQTRETGDLQIDVTPAHILESLERQNQTLKLLSHSLSAAEEGSVVGQLKLVRTDIHDIGIRHHQGREKFEKELFGEMKSFADLLSRSATEAVVEALRQVIHDFNRNLTEQFGDNFKALDASVKKLVEWQTQYSIQIEQMGQQFERSVETIHATRTAIEQIGQDCQRIPAAMDELRGVLEVNQHQIQELQRHLDAFVLMRDRAIEAVPEIQRQVQGVAEQLSSAAVGMGVILADRSEEFSNHVSRSNQVVIEMAHTVSSSTEEMTENLKISHKEMEAAAREMVRSLEQASNNVHQQVKICTEEMVVAIQRDTGRALNGVEKQIQTAVDKTGEAVNAQMELMDKAVAQELERIFQRFGASLVKISDAFTRDYGELTKKLADLSRSIA</sequence>
<evidence type="ECO:0000256" key="6">
    <source>
        <dbReference type="RuleBase" id="RU004057"/>
    </source>
</evidence>
<dbReference type="AlphaFoldDB" id="A0A6S7DLW6"/>
<evidence type="ECO:0000256" key="4">
    <source>
        <dbReference type="ARBA" id="ARBA00022989"/>
    </source>
</evidence>
<evidence type="ECO:0000256" key="7">
    <source>
        <dbReference type="SAM" id="Phobius"/>
    </source>
</evidence>
<evidence type="ECO:0000313" key="10">
    <source>
        <dbReference type="Proteomes" id="UP000494105"/>
    </source>
</evidence>
<feature type="transmembrane region" description="Helical" evidence="7">
    <location>
        <begin position="49"/>
        <end position="69"/>
    </location>
</feature>
<dbReference type="RefSeq" id="WP_175127828.1">
    <property type="nucleotide sequence ID" value="NZ_CADILD010000001.1"/>
</dbReference>
<keyword evidence="2" id="KW-1003">Cell membrane</keyword>
<dbReference type="GO" id="GO:0005886">
    <property type="term" value="C:plasma membrane"/>
    <property type="evidence" value="ECO:0007669"/>
    <property type="project" value="UniProtKB-SubCell"/>
</dbReference>
<organism evidence="9 10">
    <name type="scientific">Achromobacter piechaudii</name>
    <dbReference type="NCBI Taxonomy" id="72556"/>
    <lineage>
        <taxon>Bacteria</taxon>
        <taxon>Pseudomonadati</taxon>
        <taxon>Pseudomonadota</taxon>
        <taxon>Betaproteobacteria</taxon>
        <taxon>Burkholderiales</taxon>
        <taxon>Alcaligenaceae</taxon>
        <taxon>Achromobacter</taxon>
    </lineage>
</organism>
<keyword evidence="4 7" id="KW-1133">Transmembrane helix</keyword>
<accession>A0A6S7DLW6</accession>
<feature type="domain" description="MotA/TolQ/ExbB proton channel" evidence="8">
    <location>
        <begin position="40"/>
        <end position="104"/>
    </location>
</feature>
<keyword evidence="3 7" id="KW-0812">Transmembrane</keyword>
<reference evidence="9 10" key="1">
    <citation type="submission" date="2020-04" db="EMBL/GenBank/DDBJ databases">
        <authorList>
            <person name="De Canck E."/>
        </authorList>
    </citation>
    <scope>NUCLEOTIDE SEQUENCE [LARGE SCALE GENOMIC DNA]</scope>
    <source>
        <strain evidence="9 10">LMG 1861</strain>
    </source>
</reference>
<evidence type="ECO:0000259" key="8">
    <source>
        <dbReference type="Pfam" id="PF01618"/>
    </source>
</evidence>
<dbReference type="InterPro" id="IPR002898">
    <property type="entry name" value="MotA_ExbB_proton_chnl"/>
</dbReference>
<evidence type="ECO:0000313" key="9">
    <source>
        <dbReference type="EMBL" id="CAB3834302.1"/>
    </source>
</evidence>
<feature type="transmembrane region" description="Helical" evidence="7">
    <location>
        <begin position="89"/>
        <end position="107"/>
    </location>
</feature>
<comment type="subcellular location">
    <subcellularLocation>
        <location evidence="1">Cell membrane</location>
        <topology evidence="1">Multi-pass membrane protein</topology>
    </subcellularLocation>
    <subcellularLocation>
        <location evidence="6">Membrane</location>
        <topology evidence="6">Multi-pass membrane protein</topology>
    </subcellularLocation>
</comment>
<dbReference type="EMBL" id="CADILD010000001">
    <property type="protein sequence ID" value="CAB3834302.1"/>
    <property type="molecule type" value="Genomic_DNA"/>
</dbReference>
<gene>
    <name evidence="9" type="ORF">LMG1861_00940</name>
</gene>
<keyword evidence="5 7" id="KW-0472">Membrane</keyword>
<dbReference type="Proteomes" id="UP000494105">
    <property type="component" value="Unassembled WGS sequence"/>
</dbReference>
<evidence type="ECO:0000256" key="3">
    <source>
        <dbReference type="ARBA" id="ARBA00022692"/>
    </source>
</evidence>
<dbReference type="Pfam" id="PF01618">
    <property type="entry name" value="MotA_ExbB"/>
    <property type="match status" value="1"/>
</dbReference>
<evidence type="ECO:0000256" key="2">
    <source>
        <dbReference type="ARBA" id="ARBA00022475"/>
    </source>
</evidence>
<keyword evidence="6" id="KW-0653">Protein transport</keyword>
<keyword evidence="6" id="KW-0813">Transport</keyword>